<dbReference type="EMBL" id="JNBW01000727">
    <property type="protein sequence ID" value="OJH14096.1"/>
    <property type="molecule type" value="Genomic_DNA"/>
</dbReference>
<organism evidence="2">
    <name type="scientific">Borrelia bissettiae</name>
    <name type="common">Borreliella bissettiae</name>
    <dbReference type="NCBI Taxonomy" id="64897"/>
    <lineage>
        <taxon>Bacteria</taxon>
        <taxon>Pseudomonadati</taxon>
        <taxon>Spirochaetota</taxon>
        <taxon>Spirochaetia</taxon>
        <taxon>Spirochaetales</taxon>
        <taxon>Borreliaceae</taxon>
        <taxon>Borreliella</taxon>
    </lineage>
</organism>
<reference evidence="2" key="1">
    <citation type="journal article" date="2015" name="Microbiology">
        <title>Similarities in murine infection and immune response to Borrelia bissettii and Borrelia burgdorferi sensu stricto.</title>
        <authorList>
            <person name="Leydet B.F.Jr."/>
            <person name="Liang F.T."/>
        </authorList>
    </citation>
    <scope>NUCLEOTIDE SEQUENCE [LARGE SCALE GENOMIC DNA]</scope>
    <source>
        <strain evidence="2">CO275</strain>
        <plasmid evidence="2">unnamed</plasmid>
    </source>
</reference>
<keyword evidence="1" id="KW-0175">Coiled coil</keyword>
<dbReference type="Pfam" id="PF04645">
    <property type="entry name" value="DUF603"/>
    <property type="match status" value="1"/>
</dbReference>
<protein>
    <submittedName>
        <fullName evidence="2">Uncharacterized protein</fullName>
    </submittedName>
</protein>
<evidence type="ECO:0000313" key="2">
    <source>
        <dbReference type="EMBL" id="OJH14096.1"/>
    </source>
</evidence>
<dbReference type="AlphaFoldDB" id="A0A1L8Z8M8"/>
<dbReference type="InterPro" id="IPR006739">
    <property type="entry name" value="DUF603"/>
</dbReference>
<evidence type="ECO:0000256" key="1">
    <source>
        <dbReference type="SAM" id="Coils"/>
    </source>
</evidence>
<feature type="coiled-coil region" evidence="1">
    <location>
        <begin position="112"/>
        <end position="142"/>
    </location>
</feature>
<proteinExistence type="predicted"/>
<dbReference type="OrthoDB" id="352136at2"/>
<geneLocation type="plasmid" evidence="2">
    <name>unnamed</name>
</geneLocation>
<sequence>MLEDFFEKIKRSFDDYVAYFREGLLDDREIATKLGVSRVNVWRMRQKWESGESSVNDDSRLSISEDTFEHLLSQTFKSEVNARKVISELDLERANLELGFIRSFKQYFGVELVSIRTKIENLRNEIDALNKASNKKNKLVDNEEINSLKSELNEYVKEYSIREMELYYECMKKLATLHGTESKSNYKNSKGHK</sequence>
<keyword evidence="2" id="KW-0614">Plasmid</keyword>
<accession>A0A1L8Z8M8</accession>
<comment type="caution">
    <text evidence="2">The sequence shown here is derived from an EMBL/GenBank/DDBJ whole genome shotgun (WGS) entry which is preliminary data.</text>
</comment>
<gene>
    <name evidence="2" type="ORF">ER70_10700</name>
</gene>
<name>A0A1L8Z8M8_BORBI</name>
<reference evidence="2" key="2">
    <citation type="submission" date="2015-07" db="EMBL/GenBank/DDBJ databases">
        <authorList>
            <person name="Noorani M."/>
        </authorList>
    </citation>
    <scope>NUCLEOTIDE SEQUENCE</scope>
    <source>
        <strain evidence="2">CO275</strain>
        <plasmid evidence="2">unnamed</plasmid>
    </source>
</reference>